<evidence type="ECO:0000313" key="1">
    <source>
        <dbReference type="EMBL" id="MBB5130570.1"/>
    </source>
</evidence>
<evidence type="ECO:0000313" key="2">
    <source>
        <dbReference type="Proteomes" id="UP000578449"/>
    </source>
</evidence>
<keyword evidence="2" id="KW-1185">Reference proteome</keyword>
<dbReference type="EMBL" id="JACHGN010000001">
    <property type="protein sequence ID" value="MBB5130570.1"/>
    <property type="molecule type" value="Genomic_DNA"/>
</dbReference>
<sequence length="51" mass="6100">MLARLRRVFLAEFWEERSPSRGLFHEVVNELGYRGDWYEPTPTGLDRLDFA</sequence>
<dbReference type="AlphaFoldDB" id="A0A840NZI4"/>
<protein>
    <submittedName>
        <fullName evidence="1">Negative regulator of genetic competence, sporulation and motility</fullName>
    </submittedName>
</protein>
<proteinExistence type="predicted"/>
<dbReference type="Proteomes" id="UP000578449">
    <property type="component" value="Unassembled WGS sequence"/>
</dbReference>
<organism evidence="1 2">
    <name type="scientific">Thermocatellispora tengchongensis</name>
    <dbReference type="NCBI Taxonomy" id="1073253"/>
    <lineage>
        <taxon>Bacteria</taxon>
        <taxon>Bacillati</taxon>
        <taxon>Actinomycetota</taxon>
        <taxon>Actinomycetes</taxon>
        <taxon>Streptosporangiales</taxon>
        <taxon>Streptosporangiaceae</taxon>
        <taxon>Thermocatellispora</taxon>
    </lineage>
</organism>
<gene>
    <name evidence="1" type="ORF">HNP84_000258</name>
</gene>
<accession>A0A840NZI4</accession>
<name>A0A840NZI4_9ACTN</name>
<comment type="caution">
    <text evidence="1">The sequence shown here is derived from an EMBL/GenBank/DDBJ whole genome shotgun (WGS) entry which is preliminary data.</text>
</comment>
<reference evidence="1 2" key="1">
    <citation type="submission" date="2020-08" db="EMBL/GenBank/DDBJ databases">
        <title>Genomic Encyclopedia of Type Strains, Phase IV (KMG-IV): sequencing the most valuable type-strain genomes for metagenomic binning, comparative biology and taxonomic classification.</title>
        <authorList>
            <person name="Goeker M."/>
        </authorList>
    </citation>
    <scope>NUCLEOTIDE SEQUENCE [LARGE SCALE GENOMIC DNA]</scope>
    <source>
        <strain evidence="1 2">DSM 45615</strain>
    </source>
</reference>